<gene>
    <name evidence="3" type="ORF">CH333_00285</name>
</gene>
<dbReference type="Pfam" id="PF00534">
    <property type="entry name" value="Glycos_transf_1"/>
    <property type="match status" value="1"/>
</dbReference>
<dbReference type="SUPFAM" id="SSF53756">
    <property type="entry name" value="UDP-Glycosyltransferase/glycogen phosphorylase"/>
    <property type="match status" value="1"/>
</dbReference>
<dbReference type="Gene3D" id="3.40.50.2000">
    <property type="entry name" value="Glycogen Phosphorylase B"/>
    <property type="match status" value="2"/>
</dbReference>
<comment type="caution">
    <text evidence="3">The sequence shown here is derived from an EMBL/GenBank/DDBJ whole genome shotgun (WGS) entry which is preliminary data.</text>
</comment>
<dbReference type="InterPro" id="IPR001296">
    <property type="entry name" value="Glyco_trans_1"/>
</dbReference>
<dbReference type="Pfam" id="PF13579">
    <property type="entry name" value="Glyco_trans_4_4"/>
    <property type="match status" value="1"/>
</dbReference>
<accession>A0A235BZ17</accession>
<evidence type="ECO:0000313" key="3">
    <source>
        <dbReference type="EMBL" id="OYD17600.1"/>
    </source>
</evidence>
<dbReference type="PANTHER" id="PTHR45947:SF3">
    <property type="entry name" value="SULFOQUINOVOSYL TRANSFERASE SQD2"/>
    <property type="match status" value="1"/>
</dbReference>
<dbReference type="InterPro" id="IPR028098">
    <property type="entry name" value="Glyco_trans_4-like_N"/>
</dbReference>
<dbReference type="Proteomes" id="UP000215215">
    <property type="component" value="Unassembled WGS sequence"/>
</dbReference>
<feature type="domain" description="Glycosyl transferase family 1" evidence="1">
    <location>
        <begin position="223"/>
        <end position="383"/>
    </location>
</feature>
<dbReference type="EMBL" id="NOZQ01000003">
    <property type="protein sequence ID" value="OYD17600.1"/>
    <property type="molecule type" value="Genomic_DNA"/>
</dbReference>
<evidence type="ECO:0000313" key="4">
    <source>
        <dbReference type="Proteomes" id="UP000215215"/>
    </source>
</evidence>
<name>A0A235BZ17_UNCW3</name>
<dbReference type="AlphaFoldDB" id="A0A235BZ17"/>
<reference evidence="3 4" key="1">
    <citation type="submission" date="2017-07" db="EMBL/GenBank/DDBJ databases">
        <title>Recovery of genomes from metagenomes via a dereplication, aggregation, and scoring strategy.</title>
        <authorList>
            <person name="Sieber C.M."/>
            <person name="Probst A.J."/>
            <person name="Sharrar A."/>
            <person name="Thomas B.C."/>
            <person name="Hess M."/>
            <person name="Tringe S.G."/>
            <person name="Banfield J.F."/>
        </authorList>
    </citation>
    <scope>NUCLEOTIDE SEQUENCE [LARGE SCALE GENOMIC DNA]</scope>
    <source>
        <strain evidence="3">JGI_Cruoil_03_44_89</strain>
    </source>
</reference>
<evidence type="ECO:0008006" key="5">
    <source>
        <dbReference type="Google" id="ProtNLM"/>
    </source>
</evidence>
<proteinExistence type="predicted"/>
<sequence length="409" mass="46438">MHFLILTQYFPPEVGGAQIRLYSIAKQLIRKGNKVTIVTSMPNYPAGKIVPAYRRKFFLREKIGNIPVIRTWIYASPCNSTIVRLLNYFSFTFSSIYGILSISKPDYIFVESPPLFLGISGYFTSRLKRCPYIFNISDLWPDSVREMGIIKNRFLLKLAEMLESFLYKKALIVNGVTEGIVDALKNKKQVFKDKVLFLPNGVDSELFKPLPTNKQLAMNLQIQGKKIFIYAGLHGYAQGLETLIQSARILKQRDDIFFLLVGDGPEKINLKCIAQKQCLKNIAFLPPCPFYDMPKLFSMSMASIVLLRKIDLFKGAVPSKVFSALSCSVPVIYSGEGECARIIRETNSTIVVEPENAEALAKAVRDLADDTELAHNLGKLGRELVERKYSWTMIVDKWLIEFKKRIQSC</sequence>
<dbReference type="InterPro" id="IPR050194">
    <property type="entry name" value="Glycosyltransferase_grp1"/>
</dbReference>
<dbReference type="CDD" id="cd03794">
    <property type="entry name" value="GT4_WbuB-like"/>
    <property type="match status" value="1"/>
</dbReference>
<organism evidence="3 4">
    <name type="scientific">candidate division WOR-3 bacterium JGI_Cruoil_03_44_89</name>
    <dbReference type="NCBI Taxonomy" id="1973748"/>
    <lineage>
        <taxon>Bacteria</taxon>
        <taxon>Bacteria division WOR-3</taxon>
    </lineage>
</organism>
<protein>
    <recommendedName>
        <fullName evidence="5">Glycosyltransferase WbuB</fullName>
    </recommendedName>
</protein>
<feature type="domain" description="Glycosyltransferase subfamily 4-like N-terminal" evidence="2">
    <location>
        <begin position="15"/>
        <end position="201"/>
    </location>
</feature>
<evidence type="ECO:0000259" key="2">
    <source>
        <dbReference type="Pfam" id="PF13579"/>
    </source>
</evidence>
<dbReference type="PANTHER" id="PTHR45947">
    <property type="entry name" value="SULFOQUINOVOSYL TRANSFERASE SQD2"/>
    <property type="match status" value="1"/>
</dbReference>
<dbReference type="GO" id="GO:0016758">
    <property type="term" value="F:hexosyltransferase activity"/>
    <property type="evidence" value="ECO:0007669"/>
    <property type="project" value="TreeGrafter"/>
</dbReference>
<evidence type="ECO:0000259" key="1">
    <source>
        <dbReference type="Pfam" id="PF00534"/>
    </source>
</evidence>